<dbReference type="InterPro" id="IPR013785">
    <property type="entry name" value="Aldolase_TIM"/>
</dbReference>
<evidence type="ECO:0000256" key="7">
    <source>
        <dbReference type="ARBA" id="ARBA00023002"/>
    </source>
</evidence>
<evidence type="ECO:0000256" key="1">
    <source>
        <dbReference type="ARBA" id="ARBA00001917"/>
    </source>
</evidence>
<dbReference type="EC" id="1.-.-.-" evidence="12"/>
<dbReference type="Gene3D" id="3.40.50.720">
    <property type="entry name" value="NAD(P)-binding Rossmann-like Domain"/>
    <property type="match status" value="1"/>
</dbReference>
<comment type="cofactor">
    <cofactor evidence="2">
        <name>[4Fe-4S] cluster</name>
        <dbReference type="ChEBI" id="CHEBI:49883"/>
    </cofactor>
</comment>
<dbReference type="SUPFAM" id="SSF51395">
    <property type="entry name" value="FMN-linked oxidoreductases"/>
    <property type="match status" value="1"/>
</dbReference>
<evidence type="ECO:0000259" key="11">
    <source>
        <dbReference type="Pfam" id="PF07992"/>
    </source>
</evidence>
<reference evidence="12 13" key="1">
    <citation type="submission" date="2016-01" db="EMBL/GenBank/DDBJ databases">
        <title>Genome sequence of Clostridium neopropionicum X4, DSM-3847.</title>
        <authorList>
            <person name="Poehlein A."/>
            <person name="Beck M.H."/>
            <person name="Bengelsdorf F.R."/>
            <person name="Daniel R."/>
            <person name="Duerre P."/>
        </authorList>
    </citation>
    <scope>NUCLEOTIDE SEQUENCE [LARGE SCALE GENOMIC DNA]</scope>
    <source>
        <strain evidence="12 13">DSM-3847</strain>
    </source>
</reference>
<feature type="domain" description="FAD/NAD(P)-binding" evidence="11">
    <location>
        <begin position="390"/>
        <end position="624"/>
    </location>
</feature>
<dbReference type="Pfam" id="PF00724">
    <property type="entry name" value="Oxidored_FMN"/>
    <property type="match status" value="1"/>
</dbReference>
<keyword evidence="13" id="KW-1185">Reference proteome</keyword>
<comment type="similarity">
    <text evidence="3">In the N-terminal section; belongs to the NADH:flavin oxidoreductase/NADH oxidase family.</text>
</comment>
<keyword evidence="7 12" id="KW-0560">Oxidoreductase</keyword>
<evidence type="ECO:0000256" key="8">
    <source>
        <dbReference type="ARBA" id="ARBA00023004"/>
    </source>
</evidence>
<dbReference type="CDD" id="cd02803">
    <property type="entry name" value="OYE_like_FMN_family"/>
    <property type="match status" value="1"/>
</dbReference>
<dbReference type="RefSeq" id="WP_066089440.1">
    <property type="nucleotide sequence ID" value="NZ_LRVM01000009.1"/>
</dbReference>
<keyword evidence="9" id="KW-0411">Iron-sulfur</keyword>
<comment type="cofactor">
    <cofactor evidence="1">
        <name>FMN</name>
        <dbReference type="ChEBI" id="CHEBI:58210"/>
    </cofactor>
</comment>
<dbReference type="InterPro" id="IPR051793">
    <property type="entry name" value="NADH:flavin_oxidoreductase"/>
</dbReference>
<accession>A0A136WCI4</accession>
<dbReference type="PANTHER" id="PTHR42917">
    <property type="entry name" value="2,4-DIENOYL-COA REDUCTASE"/>
    <property type="match status" value="1"/>
</dbReference>
<dbReference type="PANTHER" id="PTHR42917:SF2">
    <property type="entry name" value="2,4-DIENOYL-COA REDUCTASE [(2E)-ENOYL-COA-PRODUCING]"/>
    <property type="match status" value="1"/>
</dbReference>
<evidence type="ECO:0000313" key="13">
    <source>
        <dbReference type="Proteomes" id="UP000070539"/>
    </source>
</evidence>
<keyword evidence="6" id="KW-0479">Metal-binding</keyword>
<sequence>METKYKKLFEKGYIGRLEIKNRGVMVPMGTDFSNPDSTASMRLIRYYEERAAGGLGLIINEYTGVDDVTSIPTNYQLRLAQDFNIASCEQLVEAVHRYGCCIFAQLHHAGSTSNPALAGRQSISCSAVPAAPGGAVPRAMTVTEIKEIEQKFVDAAVRAKKAGYDGVELHGAHSYLIGQFLSTYYNKRTDEYGGSFDNRMRFIDEIIDGIRATLGKNFPISVRINGDEMTPDVPETMNLEDGLQIGMHLEAKGIDVLNVSNGSALNGNANCDSYSYTPGWKKHVAKAFKERLSIPIIATNTIKSPAFAEELLEEGVCDFVGLGRSQMADPQFMKKAREGKEDEIRNCIGCMFCRERLLLHRNSVACAVNPRMGREYILGDLKENGQGRPVVVIGAGPGGMEASVVLAKRGFQVTLIEKNDKVGGTLNLASKPPHKELIHDFVVSMKRQMEVAGVKVMLNTEATVELVKSLKPVGVFIASGAKPIVPKMEGIGGANVCLDEEVINKEVKPKGKVAVIGTGLTGLETAEMLGEMGCELTMVEMLDNAGPGIFAVILKEIMNRINKFSPKLLTSHKLIKVTEDGIELENMKDNSKVTVAVDYVVLALGVVPDKQFVEKFENNLGCEVSVIGNAVKGGRIYNAMLDGYTKASVFNA</sequence>
<dbReference type="AlphaFoldDB" id="A0A136WCI4"/>
<keyword evidence="5" id="KW-0288">FMN</keyword>
<dbReference type="Proteomes" id="UP000070539">
    <property type="component" value="Unassembled WGS sequence"/>
</dbReference>
<dbReference type="SUPFAM" id="SSF51905">
    <property type="entry name" value="FAD/NAD(P)-binding domain"/>
    <property type="match status" value="1"/>
</dbReference>
<dbReference type="GO" id="GO:0046872">
    <property type="term" value="F:metal ion binding"/>
    <property type="evidence" value="ECO:0007669"/>
    <property type="project" value="UniProtKB-KW"/>
</dbReference>
<name>A0A136WCI4_9FIRM</name>
<evidence type="ECO:0000256" key="3">
    <source>
        <dbReference type="ARBA" id="ARBA00011048"/>
    </source>
</evidence>
<dbReference type="InterPro" id="IPR036188">
    <property type="entry name" value="FAD/NAD-bd_sf"/>
</dbReference>
<dbReference type="Gene3D" id="3.20.20.70">
    <property type="entry name" value="Aldolase class I"/>
    <property type="match status" value="1"/>
</dbReference>
<dbReference type="EMBL" id="LRVM01000009">
    <property type="protein sequence ID" value="KXL52235.1"/>
    <property type="molecule type" value="Genomic_DNA"/>
</dbReference>
<organism evidence="12 13">
    <name type="scientific">Anaerotignum neopropionicum</name>
    <dbReference type="NCBI Taxonomy" id="36847"/>
    <lineage>
        <taxon>Bacteria</taxon>
        <taxon>Bacillati</taxon>
        <taxon>Bacillota</taxon>
        <taxon>Clostridia</taxon>
        <taxon>Lachnospirales</taxon>
        <taxon>Anaerotignaceae</taxon>
        <taxon>Anaerotignum</taxon>
    </lineage>
</organism>
<dbReference type="GO" id="GO:0010181">
    <property type="term" value="F:FMN binding"/>
    <property type="evidence" value="ECO:0007669"/>
    <property type="project" value="InterPro"/>
</dbReference>
<dbReference type="PRINTS" id="PR00368">
    <property type="entry name" value="FADPNR"/>
</dbReference>
<gene>
    <name evidence="12" type="ORF">CLNEO_24000</name>
</gene>
<evidence type="ECO:0000256" key="9">
    <source>
        <dbReference type="ARBA" id="ARBA00023014"/>
    </source>
</evidence>
<feature type="domain" description="NADH:flavin oxidoreductase/NADH oxidase N-terminal" evidence="10">
    <location>
        <begin position="7"/>
        <end position="343"/>
    </location>
</feature>
<protein>
    <submittedName>
        <fullName evidence="12">NADH oxidase</fullName>
        <ecNumber evidence="12">1.-.-.-</ecNumber>
    </submittedName>
</protein>
<dbReference type="OrthoDB" id="9772736at2"/>
<dbReference type="PATRIC" id="fig|36847.3.peg.2796"/>
<evidence type="ECO:0000256" key="6">
    <source>
        <dbReference type="ARBA" id="ARBA00022723"/>
    </source>
</evidence>
<dbReference type="GO" id="GO:0051536">
    <property type="term" value="F:iron-sulfur cluster binding"/>
    <property type="evidence" value="ECO:0007669"/>
    <property type="project" value="UniProtKB-KW"/>
</dbReference>
<evidence type="ECO:0000256" key="5">
    <source>
        <dbReference type="ARBA" id="ARBA00022643"/>
    </source>
</evidence>
<keyword evidence="4" id="KW-0285">Flavoprotein</keyword>
<evidence type="ECO:0000256" key="4">
    <source>
        <dbReference type="ARBA" id="ARBA00022630"/>
    </source>
</evidence>
<dbReference type="Gene3D" id="3.50.50.60">
    <property type="entry name" value="FAD/NAD(P)-binding domain"/>
    <property type="match status" value="1"/>
</dbReference>
<dbReference type="GO" id="GO:0016491">
    <property type="term" value="F:oxidoreductase activity"/>
    <property type="evidence" value="ECO:0007669"/>
    <property type="project" value="UniProtKB-KW"/>
</dbReference>
<comment type="caution">
    <text evidence="12">The sequence shown here is derived from an EMBL/GenBank/DDBJ whole genome shotgun (WGS) entry which is preliminary data.</text>
</comment>
<dbReference type="Pfam" id="PF07992">
    <property type="entry name" value="Pyr_redox_2"/>
    <property type="match status" value="1"/>
</dbReference>
<dbReference type="InterPro" id="IPR023753">
    <property type="entry name" value="FAD/NAD-binding_dom"/>
</dbReference>
<evidence type="ECO:0000259" key="10">
    <source>
        <dbReference type="Pfam" id="PF00724"/>
    </source>
</evidence>
<keyword evidence="8" id="KW-0408">Iron</keyword>
<proteinExistence type="inferred from homology"/>
<dbReference type="InterPro" id="IPR001155">
    <property type="entry name" value="OxRdtase_FMN_N"/>
</dbReference>
<dbReference type="PRINTS" id="PR00469">
    <property type="entry name" value="PNDRDTASEII"/>
</dbReference>
<evidence type="ECO:0000256" key="2">
    <source>
        <dbReference type="ARBA" id="ARBA00001966"/>
    </source>
</evidence>
<evidence type="ECO:0000313" key="12">
    <source>
        <dbReference type="EMBL" id="KXL52235.1"/>
    </source>
</evidence>
<dbReference type="STRING" id="36847.CLNEO_24000"/>